<dbReference type="Proteomes" id="UP000255467">
    <property type="component" value="Unassembled WGS sequence"/>
</dbReference>
<gene>
    <name evidence="2" type="ORF">NCTC1934_02062</name>
</gene>
<feature type="compositionally biased region" description="Low complexity" evidence="1">
    <location>
        <begin position="14"/>
        <end position="24"/>
    </location>
</feature>
<reference evidence="2 3" key="1">
    <citation type="submission" date="2018-06" db="EMBL/GenBank/DDBJ databases">
        <authorList>
            <consortium name="Pathogen Informatics"/>
            <person name="Doyle S."/>
        </authorList>
    </citation>
    <scope>NUCLEOTIDE SEQUENCE [LARGE SCALE GENOMIC DNA]</scope>
    <source>
        <strain evidence="2 3">NCTC1934</strain>
    </source>
</reference>
<dbReference type="AlphaFoldDB" id="A0A378YG73"/>
<evidence type="ECO:0000256" key="1">
    <source>
        <dbReference type="SAM" id="MobiDB-lite"/>
    </source>
</evidence>
<proteinExistence type="predicted"/>
<sequence length="254" mass="27784">MQRLDTKNEFPVEAGSSLAGDDSASQPYQVSHAVRCCIHAGVDHLHALKRQVVDAGVVHTMAPFSLARGALENLSIAYWILHPKERDERITRALRWHAQNVKDNERANGPQGRGLPNCEAEPYLLKIEAVGRKRPGVPVAAIPKQPGMAAVKAIRDGHTSSEAVKYSQDNAVTAGSVLWAWQLCSGFAHGRQWAILGVSDRETHPTSDPDVMHLRLSANLGAVQLVALEALHLLTDVLRTYDQRAGSHLEQIVK</sequence>
<evidence type="ECO:0000313" key="3">
    <source>
        <dbReference type="Proteomes" id="UP000255467"/>
    </source>
</evidence>
<name>A0A378YG73_9NOCA</name>
<feature type="region of interest" description="Disordered" evidence="1">
    <location>
        <begin position="1"/>
        <end position="24"/>
    </location>
</feature>
<organism evidence="2 3">
    <name type="scientific">Nocardia otitidiscaviarum</name>
    <dbReference type="NCBI Taxonomy" id="1823"/>
    <lineage>
        <taxon>Bacteria</taxon>
        <taxon>Bacillati</taxon>
        <taxon>Actinomycetota</taxon>
        <taxon>Actinomycetes</taxon>
        <taxon>Mycobacteriales</taxon>
        <taxon>Nocardiaceae</taxon>
        <taxon>Nocardia</taxon>
    </lineage>
</organism>
<feature type="compositionally biased region" description="Basic and acidic residues" evidence="1">
    <location>
        <begin position="1"/>
        <end position="10"/>
    </location>
</feature>
<keyword evidence="3" id="KW-1185">Reference proteome</keyword>
<dbReference type="EMBL" id="UGRY01000002">
    <property type="protein sequence ID" value="SUA75399.1"/>
    <property type="molecule type" value="Genomic_DNA"/>
</dbReference>
<protein>
    <submittedName>
        <fullName evidence="2">Uncharacterized protein</fullName>
    </submittedName>
</protein>
<evidence type="ECO:0000313" key="2">
    <source>
        <dbReference type="EMBL" id="SUA75399.1"/>
    </source>
</evidence>
<accession>A0A378YG73</accession>